<feature type="domain" description="Aldehyde ferredoxin oxidoreductase N-terminal" evidence="9">
    <location>
        <begin position="4"/>
        <end position="206"/>
    </location>
</feature>
<comment type="similarity">
    <text evidence="2">Belongs to the AOR/FOR family.</text>
</comment>
<dbReference type="Gene3D" id="1.10.599.10">
    <property type="entry name" value="Aldehyde Ferredoxin Oxidoreductase Protein, subunit A, domain 3"/>
    <property type="match status" value="1"/>
</dbReference>
<evidence type="ECO:0000256" key="2">
    <source>
        <dbReference type="ARBA" id="ARBA00011032"/>
    </source>
</evidence>
<evidence type="ECO:0000256" key="1">
    <source>
        <dbReference type="ARBA" id="ARBA00001966"/>
    </source>
</evidence>
<name>A0ABY6HRI1_9ARCH</name>
<keyword evidence="4" id="KW-0479">Metal-binding</keyword>
<dbReference type="Gene3D" id="3.60.9.10">
    <property type="entry name" value="Aldehyde ferredoxin oxidoreductase, N-terminal domain"/>
    <property type="match status" value="1"/>
</dbReference>
<protein>
    <submittedName>
        <fullName evidence="10">Tungsten-containing aldehyde ferredoxin oxidoreductase</fullName>
        <ecNumber evidence="10">1.2.7.5</ecNumber>
    </submittedName>
</protein>
<gene>
    <name evidence="10" type="ORF">NEF87_002403</name>
</gene>
<dbReference type="Gene3D" id="1.10.569.10">
    <property type="entry name" value="Aldehyde Ferredoxin Oxidoreductase Protein, subunit A, domain 2"/>
    <property type="match status" value="1"/>
</dbReference>
<keyword evidence="3" id="KW-0004">4Fe-4S</keyword>
<evidence type="ECO:0000256" key="6">
    <source>
        <dbReference type="ARBA" id="ARBA00023004"/>
    </source>
</evidence>
<keyword evidence="11" id="KW-1185">Reference proteome</keyword>
<dbReference type="InterPro" id="IPR051919">
    <property type="entry name" value="W-dependent_AOR"/>
</dbReference>
<dbReference type="InterPro" id="IPR013985">
    <property type="entry name" value="Ald_Fedxn_OxRdtase_dom3"/>
</dbReference>
<evidence type="ECO:0000256" key="7">
    <source>
        <dbReference type="ARBA" id="ARBA00023014"/>
    </source>
</evidence>
<evidence type="ECO:0000256" key="3">
    <source>
        <dbReference type="ARBA" id="ARBA00022485"/>
    </source>
</evidence>
<dbReference type="Proteomes" id="UP001208689">
    <property type="component" value="Chromosome"/>
</dbReference>
<dbReference type="Pfam" id="PF01314">
    <property type="entry name" value="AFOR_C"/>
    <property type="match status" value="1"/>
</dbReference>
<dbReference type="InterPro" id="IPR013984">
    <property type="entry name" value="Ald_Fedxn_OxRdtase_dom2"/>
</dbReference>
<sequence>MKGFTKTILEINLSKNSVKKTPLNEDIARKFLGGAGYACATLFPLLSKETDPLGPDNKLFFMTGPLTGTTATSSGRMVVCAKSPLTGIWGESNSGSDACIQLKKAGYDGILIHGKAKAPVYLEILDEQVVIKPADHLWGKGIYETTSHLKNLEKFKKPRVMAIGPAGENLVNFAIIGSEERAFGRTGMGAVMGSKNLKAIVIQGSGKIEITHPDEFKELTKTTNSEMMEIFTYEMMQELGTSGSLDMYSVSGELPIKYYRGSEFENTDEISGSTLAEKYLKKNHHCFACPIGCGRIVELGENGQKLPTIPFEGPEYETMAGFGSLMMNEDLEAIIKANYLCNDLGLDTISSSSMIALLMDLVERRKLKPSDIDGISLQFGKMDEVFDLLEKIALRQGIGNIIAEGSQQLIKDFAIDPEQVATIHNSHVTYHDMRSTSPMAIAYGISPHYGGSHNSCDGYMVTTGLEIPDLGISLDGPYEEPKETAIVAGKLMEYRAFYSAAIFCVFANPPPKNLAKYLELALGEPFTMERIVTTGQRILTLKRLFNLKMGHTPQDEHIPKILLEPLPESGSEGQVPDVATLFSEFYSYMEWDKESGIPLKDKIKRLELESYSI</sequence>
<dbReference type="GO" id="GO:0033726">
    <property type="term" value="F:aldehyde ferredoxin oxidoreductase activity"/>
    <property type="evidence" value="ECO:0007669"/>
    <property type="project" value="UniProtKB-EC"/>
</dbReference>
<organism evidence="10 11">
    <name type="scientific">Candidatus Lokiarchaeum ossiferum</name>
    <dbReference type="NCBI Taxonomy" id="2951803"/>
    <lineage>
        <taxon>Archaea</taxon>
        <taxon>Promethearchaeati</taxon>
        <taxon>Promethearchaeota</taxon>
        <taxon>Promethearchaeia</taxon>
        <taxon>Promethearchaeales</taxon>
        <taxon>Promethearchaeaceae</taxon>
        <taxon>Candidatus Lokiarchaeum</taxon>
    </lineage>
</organism>
<dbReference type="InterPro" id="IPR001203">
    <property type="entry name" value="OxRdtase_Ald_Fedxn_C"/>
</dbReference>
<keyword evidence="5 10" id="KW-0560">Oxidoreductase</keyword>
<proteinExistence type="inferred from homology"/>
<accession>A0ABY6HRI1</accession>
<evidence type="ECO:0000313" key="10">
    <source>
        <dbReference type="EMBL" id="UYP46118.1"/>
    </source>
</evidence>
<dbReference type="PANTHER" id="PTHR30038:SF7">
    <property type="entry name" value="TUNGSTEN-CONTAINING GLYCERALDEHYDE-3-PHOSPHATE:FERREDOXIN OXIDOREDUCTASE"/>
    <property type="match status" value="1"/>
</dbReference>
<reference evidence="10" key="1">
    <citation type="submission" date="2022-09" db="EMBL/GenBank/DDBJ databases">
        <title>Actin cytoskeleton and complex cell architecture in an #Asgard archaeon.</title>
        <authorList>
            <person name="Ponce Toledo R.I."/>
            <person name="Schleper C."/>
            <person name="Rodrigues Oliveira T."/>
            <person name="Wollweber F."/>
            <person name="Xu J."/>
            <person name="Rittmann S."/>
            <person name="Klingl A."/>
            <person name="Pilhofer M."/>
        </authorList>
    </citation>
    <scope>NUCLEOTIDE SEQUENCE</scope>
    <source>
        <strain evidence="10">B-35</strain>
    </source>
</reference>
<dbReference type="InterPro" id="IPR036503">
    <property type="entry name" value="Ald_Fedxn_OxRdtase_N_sf"/>
</dbReference>
<keyword evidence="7" id="KW-0411">Iron-sulfur</keyword>
<dbReference type="InterPro" id="IPR036021">
    <property type="entry name" value="Tungsten_al_ferr_oxy-like_C"/>
</dbReference>
<evidence type="ECO:0000256" key="4">
    <source>
        <dbReference type="ARBA" id="ARBA00022723"/>
    </source>
</evidence>
<keyword evidence="6" id="KW-0408">Iron</keyword>
<dbReference type="SMART" id="SM00790">
    <property type="entry name" value="AFOR_N"/>
    <property type="match status" value="1"/>
</dbReference>
<dbReference type="EC" id="1.2.7.5" evidence="10"/>
<evidence type="ECO:0000259" key="9">
    <source>
        <dbReference type="SMART" id="SM00790"/>
    </source>
</evidence>
<dbReference type="SUPFAM" id="SSF48310">
    <property type="entry name" value="Aldehyde ferredoxin oxidoreductase, C-terminal domains"/>
    <property type="match status" value="1"/>
</dbReference>
<evidence type="ECO:0000256" key="8">
    <source>
        <dbReference type="ARBA" id="ARBA00049934"/>
    </source>
</evidence>
<dbReference type="PANTHER" id="PTHR30038">
    <property type="entry name" value="ALDEHYDE FERREDOXIN OXIDOREDUCTASE"/>
    <property type="match status" value="1"/>
</dbReference>
<comment type="cofactor">
    <cofactor evidence="1">
        <name>[4Fe-4S] cluster</name>
        <dbReference type="ChEBI" id="CHEBI:49883"/>
    </cofactor>
</comment>
<evidence type="ECO:0000256" key="5">
    <source>
        <dbReference type="ARBA" id="ARBA00023002"/>
    </source>
</evidence>
<dbReference type="InterPro" id="IPR013983">
    <property type="entry name" value="Ald_Fedxn_OxRdtase_N"/>
</dbReference>
<dbReference type="EMBL" id="CP104013">
    <property type="protein sequence ID" value="UYP46118.1"/>
    <property type="molecule type" value="Genomic_DNA"/>
</dbReference>
<dbReference type="Pfam" id="PF02730">
    <property type="entry name" value="AFOR_N"/>
    <property type="match status" value="1"/>
</dbReference>
<evidence type="ECO:0000313" key="11">
    <source>
        <dbReference type="Proteomes" id="UP001208689"/>
    </source>
</evidence>
<comment type="cofactor">
    <cofactor evidence="8">
        <name>tungstopterin</name>
        <dbReference type="ChEBI" id="CHEBI:30402"/>
    </cofactor>
</comment>
<dbReference type="SUPFAM" id="SSF56228">
    <property type="entry name" value="Aldehyde ferredoxin oxidoreductase, N-terminal domain"/>
    <property type="match status" value="1"/>
</dbReference>